<dbReference type="InterPro" id="IPR052583">
    <property type="entry name" value="ATP-helicase/E3_Ub-Ligase"/>
</dbReference>
<dbReference type="GO" id="GO:0008270">
    <property type="term" value="F:zinc ion binding"/>
    <property type="evidence" value="ECO:0007669"/>
    <property type="project" value="UniProtKB-KW"/>
</dbReference>
<dbReference type="Gene3D" id="3.40.50.300">
    <property type="entry name" value="P-loop containing nucleotide triphosphate hydrolases"/>
    <property type="match status" value="1"/>
</dbReference>
<dbReference type="Gene3D" id="3.30.40.10">
    <property type="entry name" value="Zinc/RING finger domain, C3HC4 (zinc finger)"/>
    <property type="match status" value="1"/>
</dbReference>
<dbReference type="InterPro" id="IPR013083">
    <property type="entry name" value="Znf_RING/FYVE/PHD"/>
</dbReference>
<dbReference type="InterPro" id="IPR027417">
    <property type="entry name" value="P-loop_NTPase"/>
</dbReference>
<dbReference type="PROSITE" id="PS51194">
    <property type="entry name" value="HELICASE_CTER"/>
    <property type="match status" value="1"/>
</dbReference>
<comment type="caution">
    <text evidence="8">The sequence shown here is derived from an EMBL/GenBank/DDBJ whole genome shotgun (WGS) entry which is preliminary data.</text>
</comment>
<dbReference type="CDD" id="cd18793">
    <property type="entry name" value="SF2_C_SNF"/>
    <property type="match status" value="1"/>
</dbReference>
<dbReference type="PROSITE" id="PS50089">
    <property type="entry name" value="ZF_RING_2"/>
    <property type="match status" value="1"/>
</dbReference>
<keyword evidence="9" id="KW-1185">Reference proteome</keyword>
<evidence type="ECO:0008006" key="10">
    <source>
        <dbReference type="Google" id="ProtNLM"/>
    </source>
</evidence>
<keyword evidence="4" id="KW-0862">Zinc</keyword>
<dbReference type="InterPro" id="IPR001841">
    <property type="entry name" value="Znf_RING"/>
</dbReference>
<evidence type="ECO:0000313" key="8">
    <source>
        <dbReference type="EMBL" id="KAL3313825.1"/>
    </source>
</evidence>
<evidence type="ECO:0000313" key="9">
    <source>
        <dbReference type="Proteomes" id="UP001626550"/>
    </source>
</evidence>
<organism evidence="8 9">
    <name type="scientific">Cichlidogyrus casuarinus</name>
    <dbReference type="NCBI Taxonomy" id="1844966"/>
    <lineage>
        <taxon>Eukaryota</taxon>
        <taxon>Metazoa</taxon>
        <taxon>Spiralia</taxon>
        <taxon>Lophotrochozoa</taxon>
        <taxon>Platyhelminthes</taxon>
        <taxon>Monogenea</taxon>
        <taxon>Monopisthocotylea</taxon>
        <taxon>Dactylogyridea</taxon>
        <taxon>Ancyrocephalidae</taxon>
        <taxon>Cichlidogyrus</taxon>
    </lineage>
</organism>
<evidence type="ECO:0000256" key="1">
    <source>
        <dbReference type="ARBA" id="ARBA00022723"/>
    </source>
</evidence>
<dbReference type="EMBL" id="JBJKFK010001180">
    <property type="protein sequence ID" value="KAL3313825.1"/>
    <property type="molecule type" value="Genomic_DNA"/>
</dbReference>
<dbReference type="Pfam" id="PF00271">
    <property type="entry name" value="Helicase_C"/>
    <property type="match status" value="1"/>
</dbReference>
<sequence>MVKKRQATNESVLMGDQWLELFHEMLDSCERGDYLNYICSQIKNKHSFSRIKDLKTLLLNCSNELFRGAILEEFEHLLKCHDNLTKAMAPLLSMWQDFKAGRPLDQRVLQTYYHCCSKLDLAVEKKKPEPKARNNELNKLKTVYVKAKKAGKCAYCKAAEAWFALRSAINYCREPSEARKELEALKSEDFLVDSDDDDLVTDGRESDGIFLNNPFVTAINLISSSYARTSFHSYSDRQLTKNLDRFILLLAKELAVCSKLQALTKEWWNLCEETDQFVTRLQSNSPADLAYIPTYQIDMQLQEQTAQAGVCYATLDNRLGHLRFLKNNLKDRCASTLANLECPACLSKHSEENPTFVMLPGCWHTLCEVCYKKLDSSHSHNRRKCPICRYPFPSASLVVTAAQEKARRRCPLTYVHFDKHKPTTNQESFQQMEEEEEFPVNGDYSRKIVTVIRELHKLHRDDPDVKVLIFCSWACHLGSLKEALARNGYTCATMFHNSDARRPSEDLESFKDPTSSCSILLMSLEIGCNGLNITEANHVFLLDPILNSGQEAQAIARIHRIGQTRECFVHRFLVQDSIEAGLHAIYHAEMPLVKNYTHSATKLHFEDQQLLAQLTVGKLLHLLSRSELDSVSG</sequence>
<evidence type="ECO:0000256" key="2">
    <source>
        <dbReference type="ARBA" id="ARBA00022771"/>
    </source>
</evidence>
<feature type="domain" description="RING-type" evidence="6">
    <location>
        <begin position="342"/>
        <end position="389"/>
    </location>
</feature>
<dbReference type="PANTHER" id="PTHR45865">
    <property type="entry name" value="E3 UBIQUITIN-PROTEIN LIGASE SHPRH FAMILY MEMBER"/>
    <property type="match status" value="1"/>
</dbReference>
<evidence type="ECO:0000256" key="4">
    <source>
        <dbReference type="ARBA" id="ARBA00022833"/>
    </source>
</evidence>
<feature type="domain" description="Helicase C-terminal" evidence="7">
    <location>
        <begin position="450"/>
        <end position="609"/>
    </location>
</feature>
<evidence type="ECO:0000259" key="7">
    <source>
        <dbReference type="PROSITE" id="PS51194"/>
    </source>
</evidence>
<accession>A0ABD2Q2U6</accession>
<dbReference type="AlphaFoldDB" id="A0ABD2Q2U6"/>
<keyword evidence="2 5" id="KW-0863">Zinc-finger</keyword>
<dbReference type="GO" id="GO:0016787">
    <property type="term" value="F:hydrolase activity"/>
    <property type="evidence" value="ECO:0007669"/>
    <property type="project" value="UniProtKB-KW"/>
</dbReference>
<dbReference type="SUPFAM" id="SSF52540">
    <property type="entry name" value="P-loop containing nucleoside triphosphate hydrolases"/>
    <property type="match status" value="1"/>
</dbReference>
<dbReference type="InterPro" id="IPR001650">
    <property type="entry name" value="Helicase_C-like"/>
</dbReference>
<dbReference type="InterPro" id="IPR049730">
    <property type="entry name" value="SNF2/RAD54-like_C"/>
</dbReference>
<evidence type="ECO:0000256" key="3">
    <source>
        <dbReference type="ARBA" id="ARBA00022801"/>
    </source>
</evidence>
<keyword evidence="1" id="KW-0479">Metal-binding</keyword>
<gene>
    <name evidence="8" type="ORF">Ciccas_007564</name>
</gene>
<proteinExistence type="predicted"/>
<dbReference type="SMART" id="SM00184">
    <property type="entry name" value="RING"/>
    <property type="match status" value="1"/>
</dbReference>
<dbReference type="SMART" id="SM00490">
    <property type="entry name" value="HELICc"/>
    <property type="match status" value="1"/>
</dbReference>
<reference evidence="8 9" key="1">
    <citation type="submission" date="2024-11" db="EMBL/GenBank/DDBJ databases">
        <title>Adaptive evolution of stress response genes in parasites aligns with host niche diversity.</title>
        <authorList>
            <person name="Hahn C."/>
            <person name="Resl P."/>
        </authorList>
    </citation>
    <scope>NUCLEOTIDE SEQUENCE [LARGE SCALE GENOMIC DNA]</scope>
    <source>
        <strain evidence="8">EGGRZ-B1_66</strain>
        <tissue evidence="8">Body</tissue>
    </source>
</reference>
<dbReference type="SUPFAM" id="SSF57850">
    <property type="entry name" value="RING/U-box"/>
    <property type="match status" value="1"/>
</dbReference>
<dbReference type="PROSITE" id="PS00518">
    <property type="entry name" value="ZF_RING_1"/>
    <property type="match status" value="1"/>
</dbReference>
<dbReference type="PANTHER" id="PTHR45865:SF1">
    <property type="entry name" value="E3 UBIQUITIN-PROTEIN LIGASE SHPRH"/>
    <property type="match status" value="1"/>
</dbReference>
<protein>
    <recommendedName>
        <fullName evidence="10">E3 ubiquitin-protein ligase SHPRH</fullName>
    </recommendedName>
</protein>
<dbReference type="Proteomes" id="UP001626550">
    <property type="component" value="Unassembled WGS sequence"/>
</dbReference>
<evidence type="ECO:0000256" key="5">
    <source>
        <dbReference type="PROSITE-ProRule" id="PRU00175"/>
    </source>
</evidence>
<name>A0ABD2Q2U6_9PLAT</name>
<dbReference type="InterPro" id="IPR017907">
    <property type="entry name" value="Znf_RING_CS"/>
</dbReference>
<evidence type="ECO:0000259" key="6">
    <source>
        <dbReference type="PROSITE" id="PS50089"/>
    </source>
</evidence>
<keyword evidence="3" id="KW-0378">Hydrolase</keyword>